<keyword evidence="1" id="KW-0812">Transmembrane</keyword>
<feature type="transmembrane region" description="Helical" evidence="1">
    <location>
        <begin position="43"/>
        <end position="64"/>
    </location>
</feature>
<reference evidence="3 4" key="1">
    <citation type="submission" date="2018-06" db="EMBL/GenBank/DDBJ databases">
        <title>Genomic Encyclopedia of Type Strains, Phase IV (KMG-IV): sequencing the most valuable type-strain genomes for metagenomic binning, comparative biology and taxonomic classification.</title>
        <authorList>
            <person name="Goeker M."/>
        </authorList>
    </citation>
    <scope>NUCLEOTIDE SEQUENCE [LARGE SCALE GENOMIC DNA]</scope>
    <source>
        <strain evidence="3 4">DSM 24032</strain>
    </source>
</reference>
<name>A0A395JGX2_9GAMM</name>
<feature type="transmembrane region" description="Helical" evidence="1">
    <location>
        <begin position="100"/>
        <end position="118"/>
    </location>
</feature>
<gene>
    <name evidence="3" type="ORF">DFR28_10421</name>
</gene>
<sequence length="276" mass="30225">MYSSWLIYVAIAFYSVATLLIASHIRTTRPLPAQDSSTGRIRAAFALALVACALHAAAAFQVGYQSGSLNVSLHSMTLVVSAFVVSIFILGGLALPIRRLGVLVFPLTILCLVFALLWDEAPSAIASRGKAFTLHILISISAYALLAIASVQALLYAYQERQIKHRANPAMLMALPPLQTMEILWFRLVAMGFALLTLTLASGVFFSQQIFGYAFAFKHHTVFAYLGWIVFAILLYKRLRFGLRGAQAVTWTMGGFLLIQIGYFGTKIVSELLAVQ</sequence>
<dbReference type="Pfam" id="PF01578">
    <property type="entry name" value="Cytochrom_C_asm"/>
    <property type="match status" value="1"/>
</dbReference>
<dbReference type="GO" id="GO:0020037">
    <property type="term" value="F:heme binding"/>
    <property type="evidence" value="ECO:0007669"/>
    <property type="project" value="InterPro"/>
</dbReference>
<feature type="transmembrane region" description="Helical" evidence="1">
    <location>
        <begin position="6"/>
        <end position="22"/>
    </location>
</feature>
<dbReference type="PANTHER" id="PTHR38034">
    <property type="entry name" value="INNER MEMBRANE PROTEIN YPJD"/>
    <property type="match status" value="1"/>
</dbReference>
<dbReference type="AlphaFoldDB" id="A0A395JGX2"/>
<feature type="transmembrane region" description="Helical" evidence="1">
    <location>
        <begin position="184"/>
        <end position="206"/>
    </location>
</feature>
<dbReference type="InterPro" id="IPR052372">
    <property type="entry name" value="YpjD/HemX"/>
</dbReference>
<dbReference type="EMBL" id="QNRT01000004">
    <property type="protein sequence ID" value="RBP49095.1"/>
    <property type="molecule type" value="Genomic_DNA"/>
</dbReference>
<feature type="transmembrane region" description="Helical" evidence="1">
    <location>
        <begin position="138"/>
        <end position="158"/>
    </location>
</feature>
<protein>
    <submittedName>
        <fullName evidence="3">ABC-type uncharacterized transport system permease subunit</fullName>
    </submittedName>
</protein>
<proteinExistence type="predicted"/>
<evidence type="ECO:0000256" key="1">
    <source>
        <dbReference type="SAM" id="Phobius"/>
    </source>
</evidence>
<organism evidence="3 4">
    <name type="scientific">Arenicella xantha</name>
    <dbReference type="NCBI Taxonomy" id="644221"/>
    <lineage>
        <taxon>Bacteria</taxon>
        <taxon>Pseudomonadati</taxon>
        <taxon>Pseudomonadota</taxon>
        <taxon>Gammaproteobacteria</taxon>
        <taxon>Arenicellales</taxon>
        <taxon>Arenicellaceae</taxon>
        <taxon>Arenicella</taxon>
    </lineage>
</organism>
<evidence type="ECO:0000259" key="2">
    <source>
        <dbReference type="Pfam" id="PF01578"/>
    </source>
</evidence>
<evidence type="ECO:0000313" key="3">
    <source>
        <dbReference type="EMBL" id="RBP49095.1"/>
    </source>
</evidence>
<dbReference type="InterPro" id="IPR002541">
    <property type="entry name" value="Cyt_c_assembly"/>
</dbReference>
<evidence type="ECO:0000313" key="4">
    <source>
        <dbReference type="Proteomes" id="UP000253083"/>
    </source>
</evidence>
<dbReference type="InParanoid" id="A0A395JGX2"/>
<dbReference type="FunCoup" id="A0A395JGX2">
    <property type="interactions" value="75"/>
</dbReference>
<keyword evidence="1" id="KW-1133">Transmembrane helix</keyword>
<feature type="transmembrane region" description="Helical" evidence="1">
    <location>
        <begin position="248"/>
        <end position="266"/>
    </location>
</feature>
<feature type="transmembrane region" description="Helical" evidence="1">
    <location>
        <begin position="76"/>
        <end position="95"/>
    </location>
</feature>
<feature type="domain" description="Cytochrome c assembly protein" evidence="2">
    <location>
        <begin position="74"/>
        <end position="272"/>
    </location>
</feature>
<keyword evidence="1" id="KW-0472">Membrane</keyword>
<dbReference type="PANTHER" id="PTHR38034:SF1">
    <property type="entry name" value="INNER MEMBRANE PROTEIN YPJD"/>
    <property type="match status" value="1"/>
</dbReference>
<accession>A0A395JGX2</accession>
<comment type="caution">
    <text evidence="3">The sequence shown here is derived from an EMBL/GenBank/DDBJ whole genome shotgun (WGS) entry which is preliminary data.</text>
</comment>
<dbReference type="GO" id="GO:0017004">
    <property type="term" value="P:cytochrome complex assembly"/>
    <property type="evidence" value="ECO:0007669"/>
    <property type="project" value="InterPro"/>
</dbReference>
<feature type="transmembrane region" description="Helical" evidence="1">
    <location>
        <begin position="212"/>
        <end position="236"/>
    </location>
</feature>
<keyword evidence="4" id="KW-1185">Reference proteome</keyword>
<dbReference type="Proteomes" id="UP000253083">
    <property type="component" value="Unassembled WGS sequence"/>
</dbReference>